<sequence>MLGSLINRKNEVSSLLGDVTSYVDAIISEKSIPNNERFKDFFVQFERLNHYYQEELLKRERKIDIICGLANVGVWEMKVKDGDLQHPETTFDWKPSFRELTGYLSEQELPNNLSSFHSILHTEDDESLNGSLQQFLTDPKRPEKFTSQQRYLFKDGNYHWMSSTISAKYNSDGKLKKLMGVLTDMDETILREKEAQFLAMKYGLITEAMHEGAWDMTVFQGDTTHPNSFFWFSDQFKKTLGYTNGYDLPSTSDVFAKLMHPDDFEYANISLGEYITNPSAFDDYEVSYRMQHRLGHYIWINNRARVILSPTGQLERIAGTIRDITIEKEKKEKDQNIKEQIEQLSAAIGDMVKGISSLTTQAYQLAATQEQSTTAANKAKESADETQVISTFIRSIADQTNLLGLNAAIEAARAGEHGKGFGVVAEEVRKLATHSADATGNIEKSLDGMKQLIDSILKHMEIINELASTQAALSQQVNAAVEEINQMSYTLVNIAK</sequence>
<evidence type="ECO:0000313" key="7">
    <source>
        <dbReference type="Proteomes" id="UP000219636"/>
    </source>
</evidence>
<accession>A0A285SYF8</accession>
<dbReference type="PROSITE" id="PS50111">
    <property type="entry name" value="CHEMOTAXIS_TRANSDUC_2"/>
    <property type="match status" value="1"/>
</dbReference>
<dbReference type="SUPFAM" id="SSF55785">
    <property type="entry name" value="PYP-like sensor domain (PAS domain)"/>
    <property type="match status" value="2"/>
</dbReference>
<evidence type="ECO:0000256" key="2">
    <source>
        <dbReference type="PROSITE-ProRule" id="PRU00284"/>
    </source>
</evidence>
<keyword evidence="7" id="KW-1185">Reference proteome</keyword>
<gene>
    <name evidence="6" type="ORF">SAMN05880501_107169</name>
</gene>
<dbReference type="RefSeq" id="WP_097073894.1">
    <property type="nucleotide sequence ID" value="NZ_OBMQ01000007.1"/>
</dbReference>
<dbReference type="GO" id="GO:0007165">
    <property type="term" value="P:signal transduction"/>
    <property type="evidence" value="ECO:0007669"/>
    <property type="project" value="UniProtKB-KW"/>
</dbReference>
<dbReference type="InterPro" id="IPR035965">
    <property type="entry name" value="PAS-like_dom_sf"/>
</dbReference>
<dbReference type="InterPro" id="IPR004089">
    <property type="entry name" value="MCPsignal_dom"/>
</dbReference>
<evidence type="ECO:0000259" key="5">
    <source>
        <dbReference type="PROSITE" id="PS50113"/>
    </source>
</evidence>
<dbReference type="GO" id="GO:0016020">
    <property type="term" value="C:membrane"/>
    <property type="evidence" value="ECO:0007669"/>
    <property type="project" value="InterPro"/>
</dbReference>
<keyword evidence="1 2" id="KW-0807">Transducer</keyword>
<dbReference type="Proteomes" id="UP000219636">
    <property type="component" value="Unassembled WGS sequence"/>
</dbReference>
<dbReference type="PANTHER" id="PTHR32089:SF112">
    <property type="entry name" value="LYSOZYME-LIKE PROTEIN-RELATED"/>
    <property type="match status" value="1"/>
</dbReference>
<dbReference type="OrthoDB" id="9807021at2"/>
<proteinExistence type="predicted"/>
<dbReference type="SMART" id="SM00086">
    <property type="entry name" value="PAC"/>
    <property type="match status" value="2"/>
</dbReference>
<evidence type="ECO:0000259" key="3">
    <source>
        <dbReference type="PROSITE" id="PS50111"/>
    </source>
</evidence>
<feature type="domain" description="PAC" evidence="5">
    <location>
        <begin position="284"/>
        <end position="336"/>
    </location>
</feature>
<evidence type="ECO:0000256" key="1">
    <source>
        <dbReference type="ARBA" id="ARBA00023224"/>
    </source>
</evidence>
<dbReference type="Pfam" id="PF08447">
    <property type="entry name" value="PAS_3"/>
    <property type="match status" value="2"/>
</dbReference>
<dbReference type="SUPFAM" id="SSF58104">
    <property type="entry name" value="Methyl-accepting chemotaxis protein (MCP) signaling domain"/>
    <property type="match status" value="1"/>
</dbReference>
<evidence type="ECO:0000259" key="4">
    <source>
        <dbReference type="PROSITE" id="PS50112"/>
    </source>
</evidence>
<dbReference type="Gene3D" id="1.10.287.950">
    <property type="entry name" value="Methyl-accepting chemotaxis protein"/>
    <property type="match status" value="1"/>
</dbReference>
<dbReference type="PANTHER" id="PTHR32089">
    <property type="entry name" value="METHYL-ACCEPTING CHEMOTAXIS PROTEIN MCPB"/>
    <property type="match status" value="1"/>
</dbReference>
<dbReference type="EMBL" id="OBMQ01000007">
    <property type="protein sequence ID" value="SOC13369.1"/>
    <property type="molecule type" value="Genomic_DNA"/>
</dbReference>
<dbReference type="Pfam" id="PF00015">
    <property type="entry name" value="MCPsignal"/>
    <property type="match status" value="1"/>
</dbReference>
<dbReference type="SMART" id="SM00283">
    <property type="entry name" value="MA"/>
    <property type="match status" value="1"/>
</dbReference>
<dbReference type="InterPro" id="IPR013655">
    <property type="entry name" value="PAS_fold_3"/>
</dbReference>
<dbReference type="InterPro" id="IPR000700">
    <property type="entry name" value="PAS-assoc_C"/>
</dbReference>
<reference evidence="7" key="1">
    <citation type="submission" date="2017-08" db="EMBL/GenBank/DDBJ databases">
        <authorList>
            <person name="Varghese N."/>
            <person name="Submissions S."/>
        </authorList>
    </citation>
    <scope>NUCLEOTIDE SEQUENCE [LARGE SCALE GENOMIC DNA]</scope>
    <source>
        <strain evidence="7">JC22</strain>
    </source>
</reference>
<organism evidence="6 7">
    <name type="scientific">Ureibacillus xyleni</name>
    <dbReference type="NCBI Taxonomy" id="614648"/>
    <lineage>
        <taxon>Bacteria</taxon>
        <taxon>Bacillati</taxon>
        <taxon>Bacillota</taxon>
        <taxon>Bacilli</taxon>
        <taxon>Bacillales</taxon>
        <taxon>Caryophanaceae</taxon>
        <taxon>Ureibacillus</taxon>
    </lineage>
</organism>
<dbReference type="Gene3D" id="3.30.450.20">
    <property type="entry name" value="PAS domain"/>
    <property type="match status" value="2"/>
</dbReference>
<protein>
    <submittedName>
        <fullName evidence="6">Methyl-accepting chemotaxis sensory transducer with Pas/Pac sensor</fullName>
    </submittedName>
</protein>
<dbReference type="PROSITE" id="PS50112">
    <property type="entry name" value="PAS"/>
    <property type="match status" value="1"/>
</dbReference>
<evidence type="ECO:0000313" key="6">
    <source>
        <dbReference type="EMBL" id="SOC13369.1"/>
    </source>
</evidence>
<name>A0A285SYF8_9BACL</name>
<dbReference type="InterPro" id="IPR000014">
    <property type="entry name" value="PAS"/>
</dbReference>
<dbReference type="PROSITE" id="PS50113">
    <property type="entry name" value="PAC"/>
    <property type="match status" value="2"/>
</dbReference>
<feature type="domain" description="PAS" evidence="4">
    <location>
        <begin position="93"/>
        <end position="139"/>
    </location>
</feature>
<dbReference type="CDD" id="cd00130">
    <property type="entry name" value="PAS"/>
    <property type="match status" value="2"/>
</dbReference>
<dbReference type="InterPro" id="IPR001610">
    <property type="entry name" value="PAC"/>
</dbReference>
<feature type="domain" description="Methyl-accepting transducer" evidence="3">
    <location>
        <begin position="313"/>
        <end position="496"/>
    </location>
</feature>
<feature type="domain" description="PAC" evidence="5">
    <location>
        <begin position="145"/>
        <end position="197"/>
    </location>
</feature>
<dbReference type="AlphaFoldDB" id="A0A285SYF8"/>